<dbReference type="Gene3D" id="3.40.50.1000">
    <property type="entry name" value="HAD superfamily/HAD-like"/>
    <property type="match status" value="1"/>
</dbReference>
<dbReference type="PANTHER" id="PTHR43434">
    <property type="entry name" value="PHOSPHOGLYCOLATE PHOSPHATASE"/>
    <property type="match status" value="1"/>
</dbReference>
<dbReference type="InterPro" id="IPR050155">
    <property type="entry name" value="HAD-like_hydrolase_sf"/>
</dbReference>
<comment type="similarity">
    <text evidence="3">Belongs to the HAD-like hydrolase superfamily. CbbY/CbbZ/Gph/YieH family.</text>
</comment>
<dbReference type="PANTHER" id="PTHR43434:SF1">
    <property type="entry name" value="PHOSPHOGLYCOLATE PHOSPHATASE"/>
    <property type="match status" value="1"/>
</dbReference>
<comment type="pathway">
    <text evidence="2">Organic acid metabolism; glycolate biosynthesis; glycolate from 2-phosphoglycolate: step 1/1.</text>
</comment>
<dbReference type="Pfam" id="PF13419">
    <property type="entry name" value="HAD_2"/>
    <property type="match status" value="1"/>
</dbReference>
<organism evidence="5 6">
    <name type="scientific">Pontiella agarivorans</name>
    <dbReference type="NCBI Taxonomy" id="3038953"/>
    <lineage>
        <taxon>Bacteria</taxon>
        <taxon>Pseudomonadati</taxon>
        <taxon>Kiritimatiellota</taxon>
        <taxon>Kiritimatiellia</taxon>
        <taxon>Kiritimatiellales</taxon>
        <taxon>Pontiellaceae</taxon>
        <taxon>Pontiella</taxon>
    </lineage>
</organism>
<evidence type="ECO:0000313" key="5">
    <source>
        <dbReference type="EMBL" id="MDZ8117200.1"/>
    </source>
</evidence>
<dbReference type="SUPFAM" id="SSF56784">
    <property type="entry name" value="HAD-like"/>
    <property type="match status" value="1"/>
</dbReference>
<dbReference type="SFLD" id="SFLDS00003">
    <property type="entry name" value="Haloacid_Dehalogenase"/>
    <property type="match status" value="1"/>
</dbReference>
<keyword evidence="6" id="KW-1185">Reference proteome</keyword>
<dbReference type="InterPro" id="IPR036412">
    <property type="entry name" value="HAD-like_sf"/>
</dbReference>
<protein>
    <recommendedName>
        <fullName evidence="4">phosphoglycolate phosphatase</fullName>
        <ecNumber evidence="4">3.1.3.18</ecNumber>
    </recommendedName>
</protein>
<dbReference type="InterPro" id="IPR041492">
    <property type="entry name" value="HAD_2"/>
</dbReference>
<comment type="catalytic activity">
    <reaction evidence="1">
        <text>2-phosphoglycolate + H2O = glycolate + phosphate</text>
        <dbReference type="Rhea" id="RHEA:14369"/>
        <dbReference type="ChEBI" id="CHEBI:15377"/>
        <dbReference type="ChEBI" id="CHEBI:29805"/>
        <dbReference type="ChEBI" id="CHEBI:43474"/>
        <dbReference type="ChEBI" id="CHEBI:58033"/>
        <dbReference type="EC" id="3.1.3.18"/>
    </reaction>
</comment>
<dbReference type="InterPro" id="IPR023198">
    <property type="entry name" value="PGP-like_dom2"/>
</dbReference>
<dbReference type="Gene3D" id="1.10.150.240">
    <property type="entry name" value="Putative phosphatase, domain 2"/>
    <property type="match status" value="1"/>
</dbReference>
<comment type="caution">
    <text evidence="5">The sequence shown here is derived from an EMBL/GenBank/DDBJ whole genome shotgun (WGS) entry which is preliminary data.</text>
</comment>
<gene>
    <name evidence="5" type="ORF">P9H32_01060</name>
</gene>
<keyword evidence="5" id="KW-0378">Hydrolase</keyword>
<dbReference type="GO" id="GO:0016787">
    <property type="term" value="F:hydrolase activity"/>
    <property type="evidence" value="ECO:0007669"/>
    <property type="project" value="UniProtKB-KW"/>
</dbReference>
<reference evidence="5 6" key="1">
    <citation type="journal article" date="2024" name="Appl. Environ. Microbiol.">
        <title>Pontiella agarivorans sp. nov., a novel marine anaerobic bacterium capable of degrading macroalgal polysaccharides and fixing nitrogen.</title>
        <authorList>
            <person name="Liu N."/>
            <person name="Kivenson V."/>
            <person name="Peng X."/>
            <person name="Cui Z."/>
            <person name="Lankiewicz T.S."/>
            <person name="Gosselin K.M."/>
            <person name="English C.J."/>
            <person name="Blair E.M."/>
            <person name="O'Malley M.A."/>
            <person name="Valentine D.L."/>
        </authorList>
    </citation>
    <scope>NUCLEOTIDE SEQUENCE [LARGE SCALE GENOMIC DNA]</scope>
    <source>
        <strain evidence="5 6">NLcol2</strain>
    </source>
</reference>
<dbReference type="PRINTS" id="PR00413">
    <property type="entry name" value="HADHALOGNASE"/>
</dbReference>
<evidence type="ECO:0000256" key="4">
    <source>
        <dbReference type="ARBA" id="ARBA00013078"/>
    </source>
</evidence>
<evidence type="ECO:0000313" key="6">
    <source>
        <dbReference type="Proteomes" id="UP001290861"/>
    </source>
</evidence>
<dbReference type="Proteomes" id="UP001290861">
    <property type="component" value="Unassembled WGS sequence"/>
</dbReference>
<name>A0ABU5MSM0_9BACT</name>
<dbReference type="InterPro" id="IPR006439">
    <property type="entry name" value="HAD-SF_hydro_IA"/>
</dbReference>
<dbReference type="RefSeq" id="WP_322607003.1">
    <property type="nucleotide sequence ID" value="NZ_JARVCO010000002.1"/>
</dbReference>
<dbReference type="InterPro" id="IPR023214">
    <property type="entry name" value="HAD_sf"/>
</dbReference>
<evidence type="ECO:0000256" key="2">
    <source>
        <dbReference type="ARBA" id="ARBA00004818"/>
    </source>
</evidence>
<sequence length="211" mass="23075">MESQLIIFDLDGTLIDARGDLTAAVNRMRKHFGLGPLDFETVSSYIGNGMAKLVERSLQDSDIPLDDAMSIYPGFYYEDLTTHTVLYDGVKQGIPELVQSGHRVALLTNKPGGPSRAILEHFGLSEFFTAIIGGGDVPNLKPEPDGIFRCLECSGMEKARVWMVGDHYTDLAVAENAGVRSALVEYGFGEARGYKPDAQFASFPELVGYFV</sequence>
<dbReference type="SFLD" id="SFLDG01129">
    <property type="entry name" value="C1.5:_HAD__Beta-PGM__Phosphata"/>
    <property type="match status" value="1"/>
</dbReference>
<proteinExistence type="inferred from homology"/>
<dbReference type="EMBL" id="JARVCO010000002">
    <property type="protein sequence ID" value="MDZ8117200.1"/>
    <property type="molecule type" value="Genomic_DNA"/>
</dbReference>
<accession>A0ABU5MSM0</accession>
<evidence type="ECO:0000256" key="3">
    <source>
        <dbReference type="ARBA" id="ARBA00006171"/>
    </source>
</evidence>
<dbReference type="NCBIfam" id="TIGR01549">
    <property type="entry name" value="HAD-SF-IA-v1"/>
    <property type="match status" value="1"/>
</dbReference>
<dbReference type="EC" id="3.1.3.18" evidence="4"/>
<evidence type="ECO:0000256" key="1">
    <source>
        <dbReference type="ARBA" id="ARBA00000830"/>
    </source>
</evidence>